<feature type="chain" id="PRO_5039446316" description="VCBS repeat-containing protein" evidence="1">
    <location>
        <begin position="16"/>
        <end position="549"/>
    </location>
</feature>
<evidence type="ECO:0000313" key="2">
    <source>
        <dbReference type="EMBL" id="GHH77051.1"/>
    </source>
</evidence>
<proteinExistence type="predicted"/>
<evidence type="ECO:0008006" key="4">
    <source>
        <dbReference type="Google" id="ProtNLM"/>
    </source>
</evidence>
<name>A0A919KZ49_9ACTN</name>
<gene>
    <name evidence="2" type="ORF">GCM10018781_49770</name>
</gene>
<dbReference type="Proteomes" id="UP000617734">
    <property type="component" value="Unassembled WGS sequence"/>
</dbReference>
<keyword evidence="1" id="KW-0732">Signal</keyword>
<reference evidence="2" key="1">
    <citation type="journal article" date="2014" name="Int. J. Syst. Evol. Microbiol.">
        <title>Complete genome sequence of Corynebacterium casei LMG S-19264T (=DSM 44701T), isolated from a smear-ripened cheese.</title>
        <authorList>
            <consortium name="US DOE Joint Genome Institute (JGI-PGF)"/>
            <person name="Walter F."/>
            <person name="Albersmeier A."/>
            <person name="Kalinowski J."/>
            <person name="Ruckert C."/>
        </authorList>
    </citation>
    <scope>NUCLEOTIDE SEQUENCE</scope>
    <source>
        <strain evidence="2">JCM 4646</strain>
    </source>
</reference>
<organism evidence="2 3">
    <name type="scientific">Kitasatospora indigofera</name>
    <dbReference type="NCBI Taxonomy" id="67307"/>
    <lineage>
        <taxon>Bacteria</taxon>
        <taxon>Bacillati</taxon>
        <taxon>Actinomycetota</taxon>
        <taxon>Actinomycetes</taxon>
        <taxon>Kitasatosporales</taxon>
        <taxon>Streptomycetaceae</taxon>
        <taxon>Kitasatospora</taxon>
    </lineage>
</organism>
<feature type="signal peptide" evidence="1">
    <location>
        <begin position="1"/>
        <end position="15"/>
    </location>
</feature>
<evidence type="ECO:0000256" key="1">
    <source>
        <dbReference type="SAM" id="SignalP"/>
    </source>
</evidence>
<protein>
    <recommendedName>
        <fullName evidence="4">VCBS repeat-containing protein</fullName>
    </recommendedName>
</protein>
<reference evidence="2" key="2">
    <citation type="submission" date="2020-09" db="EMBL/GenBank/DDBJ databases">
        <authorList>
            <person name="Sun Q."/>
            <person name="Ohkuma M."/>
        </authorList>
    </citation>
    <scope>NUCLEOTIDE SEQUENCE</scope>
    <source>
        <strain evidence="2">JCM 4646</strain>
    </source>
</reference>
<evidence type="ECO:0000313" key="3">
    <source>
        <dbReference type="Proteomes" id="UP000617734"/>
    </source>
</evidence>
<dbReference type="AlphaFoldDB" id="A0A919KZ49"/>
<sequence>MTLAAGLIAAPGALAAGAAKPTVAEPKASPAPGFASTGVTGDACDDSSVPGWLGLSTGGPTLTAVVGTGTDTATPVGARFTVRDVTGAKEKRAFQGDTTPGAPGLVRIQAPGLADGHAYAWNAKAVQGDRHSKPTADCHFRLDLTPPTVAVNSTDFPASGSGAQPVKYAGETGTFTVTGTDPVPAGGAASGVACYQYALAPAGLSVGKHCGDPGTVAAAADGGASVQVKPADWGTNVLAVQAMDNAGNVSQPFSYSFYAPSDPRPKPSTDGDVNGDGVPDILLPDAAGNLQIISAAATTTAPSSAVPAALGPGGTWTGAEVLHRGSTAAHAPVDDLLVRRPGNPGVLYGYRNFAAGNFSGRSPVLVDHPGTGDCYDLDAAPVACPADFADDWSAAGQLVALGNPYAPQRELPVLIAVEHGNLWAYYSSGLSYGSAQQLTTTGTWTGYDLIAPGADAAGNLALWARERATGKLHAYAVPKKADGNLDFTALADPAAGVVPGSFTVEAYPTLGSSGDGNADGAPDLWAVTADRHLVTFSGYTAPKDLGLLG</sequence>
<dbReference type="EMBL" id="BNBO01000031">
    <property type="protein sequence ID" value="GHH77051.1"/>
    <property type="molecule type" value="Genomic_DNA"/>
</dbReference>
<accession>A0A919KZ49</accession>
<keyword evidence="3" id="KW-1185">Reference proteome</keyword>
<dbReference type="GeneID" id="95355349"/>
<comment type="caution">
    <text evidence="2">The sequence shown here is derived from an EMBL/GenBank/DDBJ whole genome shotgun (WGS) entry which is preliminary data.</text>
</comment>
<dbReference type="RefSeq" id="WP_190213114.1">
    <property type="nucleotide sequence ID" value="NZ_BNBO01000031.1"/>
</dbReference>